<dbReference type="PANTHER" id="PTHR14387">
    <property type="entry name" value="THADA/DEATH RECEPTOR INTERACTING PROTEIN"/>
    <property type="match status" value="1"/>
</dbReference>
<organism evidence="9 10">
    <name type="scientific">Pantherophis guttatus</name>
    <name type="common">Corn snake</name>
    <name type="synonym">Elaphe guttata</name>
    <dbReference type="NCBI Taxonomy" id="94885"/>
    <lineage>
        <taxon>Eukaryota</taxon>
        <taxon>Metazoa</taxon>
        <taxon>Chordata</taxon>
        <taxon>Craniata</taxon>
        <taxon>Vertebrata</taxon>
        <taxon>Euteleostomi</taxon>
        <taxon>Lepidosauria</taxon>
        <taxon>Squamata</taxon>
        <taxon>Bifurcata</taxon>
        <taxon>Unidentata</taxon>
        <taxon>Episquamata</taxon>
        <taxon>Toxicofera</taxon>
        <taxon>Serpentes</taxon>
        <taxon>Colubroidea</taxon>
        <taxon>Colubridae</taxon>
        <taxon>Colubrinae</taxon>
        <taxon>Pantherophis</taxon>
    </lineage>
</organism>
<evidence type="ECO:0000256" key="5">
    <source>
        <dbReference type="SAM" id="Coils"/>
    </source>
</evidence>
<dbReference type="PANTHER" id="PTHR14387:SF7">
    <property type="entry name" value="THYROID ADENOMA-ASSOCIATED PROTEIN"/>
    <property type="match status" value="1"/>
</dbReference>
<accession>A0ABM3ZJF7</accession>
<feature type="domain" description="DUF2428" evidence="6">
    <location>
        <begin position="939"/>
        <end position="1235"/>
    </location>
</feature>
<dbReference type="RefSeq" id="XP_060548504.1">
    <property type="nucleotide sequence ID" value="XM_060692521.1"/>
</dbReference>
<evidence type="ECO:0000313" key="9">
    <source>
        <dbReference type="Proteomes" id="UP001652622"/>
    </source>
</evidence>
<evidence type="ECO:0000256" key="3">
    <source>
        <dbReference type="ARBA" id="ARBA00035625"/>
    </source>
</evidence>
<dbReference type="InterPro" id="IPR019442">
    <property type="entry name" value="THADA/TRM732_DUF2428"/>
</dbReference>
<evidence type="ECO:0000313" key="10">
    <source>
        <dbReference type="RefSeq" id="XP_060548503.1"/>
    </source>
</evidence>
<dbReference type="Pfam" id="PF10350">
    <property type="entry name" value="DUF2428"/>
    <property type="match status" value="1"/>
</dbReference>
<keyword evidence="9" id="KW-1185">Reference proteome</keyword>
<keyword evidence="2" id="KW-0819">tRNA processing</keyword>
<feature type="coiled-coil region" evidence="5">
    <location>
        <begin position="883"/>
        <end position="910"/>
    </location>
</feature>
<evidence type="ECO:0000256" key="4">
    <source>
        <dbReference type="ARBA" id="ARBA00035698"/>
    </source>
</evidence>
<dbReference type="RefSeq" id="XP_060548503.1">
    <property type="nucleotide sequence ID" value="XM_060692520.1"/>
</dbReference>
<dbReference type="SUPFAM" id="SSF48371">
    <property type="entry name" value="ARM repeat"/>
    <property type="match status" value="2"/>
</dbReference>
<dbReference type="GeneID" id="117671641"/>
<dbReference type="InterPro" id="IPR056843">
    <property type="entry name" value="THADA-like_TPR"/>
</dbReference>
<dbReference type="InterPro" id="IPR056842">
    <property type="entry name" value="THADA-like_TPR_C"/>
</dbReference>
<comment type="similarity">
    <text evidence="1">Belongs to the THADA family.</text>
</comment>
<dbReference type="InterPro" id="IPR051954">
    <property type="entry name" value="tRNA_methyltransferase_THADA"/>
</dbReference>
<feature type="domain" description="tRNA (32-2'-O)-methyltransferase regulator THADA-like C-terminal TPR repeats region" evidence="8">
    <location>
        <begin position="1237"/>
        <end position="1340"/>
    </location>
</feature>
<name>A0ABM3ZJF7_PANGU</name>
<feature type="domain" description="tRNA (32-2'-O)-methyltransferase regulator THADA-like TPR repeats region" evidence="7">
    <location>
        <begin position="523"/>
        <end position="794"/>
    </location>
</feature>
<dbReference type="Proteomes" id="UP001652622">
    <property type="component" value="Unplaced"/>
</dbReference>
<dbReference type="Pfam" id="PF25151">
    <property type="entry name" value="TPR_Trm732_C"/>
    <property type="match status" value="1"/>
</dbReference>
<evidence type="ECO:0000313" key="11">
    <source>
        <dbReference type="RefSeq" id="XP_060548504.1"/>
    </source>
</evidence>
<dbReference type="InterPro" id="IPR016024">
    <property type="entry name" value="ARM-type_fold"/>
</dbReference>
<reference evidence="10 11" key="1">
    <citation type="submission" date="2025-05" db="UniProtKB">
        <authorList>
            <consortium name="RefSeq"/>
        </authorList>
    </citation>
    <scope>IDENTIFICATION</scope>
    <source>
        <tissue evidence="10 11">Blood</tissue>
    </source>
</reference>
<evidence type="ECO:0000259" key="6">
    <source>
        <dbReference type="Pfam" id="PF10350"/>
    </source>
</evidence>
<evidence type="ECO:0000256" key="1">
    <source>
        <dbReference type="ARBA" id="ARBA00010409"/>
    </source>
</evidence>
<proteinExistence type="inferred from homology"/>
<gene>
    <name evidence="10 11" type="primary">THADA</name>
</gene>
<evidence type="ECO:0000259" key="8">
    <source>
        <dbReference type="Pfam" id="PF25151"/>
    </source>
</evidence>
<comment type="function">
    <text evidence="3">Together with methyltransferase FTSJ1, methylates the 2'-O-ribose of nucleotides at position 32 of the anticodon loop of substrate tRNAs.</text>
</comment>
<keyword evidence="5" id="KW-0175">Coiled coil</keyword>
<dbReference type="Pfam" id="PF25150">
    <property type="entry name" value="TPR_Trm732"/>
    <property type="match status" value="1"/>
</dbReference>
<sequence>MVLKKKKEVQVDSFVLEYQQLERLRSFADVEGQNLASLLLRCAQLTDGIQQINLIKQIVPLLEKMDCKSSCNDIVKSCLDILGIVFLSLDIKNPLKKVLASCLNDLPELLIAEATDSFVVCLKEELANTNFSHIRKTIDNLASCVEFIHIGKSSVTILFKEALQFLLKSVLKIEEENRKFSGNHIAQTRLMHDLLMGIKVSMTLIQKVLENIQGCFWKKLDSPIWQYMCGLLNCFICCLNNEDLLQTVQTSAGLAVVLFIKTMFQPVEKLPCLISDLICGLLNCSDVPKWFMDSCGGLCTAELSDSVLLFLCHGTLAMLDWKDHSMRENAEKLLLDIASVLLILSTRLKDSVMAASLSRILAIWTNVAMDCLQSSSRNLKFNLNGNSETIGKMLDYVYAHWEHPLDAVRHQTKLIFKNLLQIHQTAVKESIIKPDPFFSELTESLLGLEWHVKGKYSSLGYLVECIGIDHLLEIDRTIPVQILGVMNDQSFAPYASDLLEIMFVNHKRHLISTLERSTWIDNWHETWVSPLLLILCDGNPEQATYVTDYYLPKLLKCSPESLNYMIKILQISTESNVGSFKTRGALGALMACLRTARSHGHLQFAVIIQDGLVPVSCIKQGLVHQHDEVRIDALGLLCESHRSTEVISIEEMQLIQFFIRYNLNNQSAAVRQQICSLLKKLFCRIYESSQTIHKMEQLKSKQGLINQSLIWDPLTSLQQYKDFISSICSILFESLFPGSSHPSRFTALTLLGTIADIFPNSEGQSQELFQIAQEVDCSRAESLLRCFASTFEEVKILAFDLLMKLHPFLPYFQDPEKLQPLFQVAMQLSRSSKPYDCVTASYLLNFLIHQKGLLNICSESYQLLGMSQPNEDLPADSLEKNTLSVVKYLLENLEREILQAEKSLLHAAASFPMYGRVHCITGALCQLNHMTLTSEWKEVVRKLILMSYKLSAVVSPVVQSSSPEGLIPMDTDLETSERLQSILLEIQPCDTNDYFTETKLLKEYYRPDCGDGRAPSVSTEIKGKEQNTSDVTAQMVLVCCWRSMKEVSLLLGKLCQLLPVQMLPSCSDALITVDQVKDIGEYFKNHLLKSRHRGAFELAYAGFVKLTEVFSRCNNEDLHKLPQQWLYNILEEIKCSDHSSKLCVTRRSAGIPFYIQALLASEPKKGKASLLKMTMKSLINLALPSDMPSSIISLVHALNILRALFKDTRLGENIIPYVADGMQAAILGFTSSVWAVRNSSTLLFSTLITRIFGVKRAKDESSKKNRMTGREFFTRFPSLYPFLLSQLEQITSTADSKTKELKLHPGLFLLLLVLSKLYPSPMDGTYSALSMASFVPLILRSFICYSLIWNLNRGLIQIFIRV</sequence>
<evidence type="ECO:0000256" key="2">
    <source>
        <dbReference type="ARBA" id="ARBA00022694"/>
    </source>
</evidence>
<protein>
    <recommendedName>
        <fullName evidence="4">tRNA (32-2'-O)-methyltransferase regulator THADA</fullName>
    </recommendedName>
</protein>
<evidence type="ECO:0000259" key="7">
    <source>
        <dbReference type="Pfam" id="PF25150"/>
    </source>
</evidence>